<dbReference type="Pfam" id="PF10178">
    <property type="entry name" value="PAC3"/>
    <property type="match status" value="1"/>
</dbReference>
<dbReference type="Proteomes" id="UP000694402">
    <property type="component" value="Unassembled WGS sequence"/>
</dbReference>
<gene>
    <name evidence="1" type="primary">psmg3</name>
</gene>
<dbReference type="AlphaFoldDB" id="A0AAZ3NYP6"/>
<keyword evidence="2" id="KW-1185">Reference proteome</keyword>
<reference evidence="2" key="1">
    <citation type="journal article" date="2018" name="PLoS ONE">
        <title>Chinook salmon (Oncorhynchus tshawytscha) genome and transcriptome.</title>
        <authorList>
            <person name="Christensen K.A."/>
            <person name="Leong J.S."/>
            <person name="Sakhrani D."/>
            <person name="Biagi C.A."/>
            <person name="Minkley D.R."/>
            <person name="Withler R.E."/>
            <person name="Rondeau E.B."/>
            <person name="Koop B.F."/>
            <person name="Devlin R.H."/>
        </authorList>
    </citation>
    <scope>NUCLEOTIDE SEQUENCE [LARGE SCALE GENOMIC DNA]</scope>
</reference>
<dbReference type="InterPro" id="IPR018788">
    <property type="entry name" value="Proteasome_assmbl_chp_3"/>
</dbReference>
<protein>
    <recommendedName>
        <fullName evidence="3">Proteasome assembly chaperone 3</fullName>
    </recommendedName>
</protein>
<proteinExistence type="predicted"/>
<dbReference type="GeneTree" id="ENSGT00390000000324"/>
<reference evidence="1" key="3">
    <citation type="submission" date="2025-09" db="UniProtKB">
        <authorList>
            <consortium name="Ensembl"/>
        </authorList>
    </citation>
    <scope>IDENTIFICATION</scope>
</reference>
<accession>A0AAZ3NYP6</accession>
<evidence type="ECO:0008006" key="3">
    <source>
        <dbReference type="Google" id="ProtNLM"/>
    </source>
</evidence>
<sequence length="148" mass="16543">MWRNVYFSRCVAYMSFLLLFQDRKKTMSTQPLIRSKQTEKSINGISTQVVCTEFSNYIFIVLTQYGKIGTLVSVTPDSRSGDISTSMFTTKVLLGKEEALTHVCAKNLATFVSQEAGNRPVLLGLALKDSSIEAIKAMKDVIKSCQVW</sequence>
<dbReference type="Gene3D" id="3.30.230.90">
    <property type="match status" value="1"/>
</dbReference>
<name>A0AAZ3NYP6_ONCTS</name>
<evidence type="ECO:0000313" key="2">
    <source>
        <dbReference type="Proteomes" id="UP000694402"/>
    </source>
</evidence>
<dbReference type="PANTHER" id="PTHR31051">
    <property type="entry name" value="PROTEASOME ASSEMBLY CHAPERONE 3"/>
    <property type="match status" value="1"/>
</dbReference>
<evidence type="ECO:0000313" key="1">
    <source>
        <dbReference type="Ensembl" id="ENSOTSP00005109371.1"/>
    </source>
</evidence>
<dbReference type="PANTHER" id="PTHR31051:SF1">
    <property type="entry name" value="PROTEASOME ASSEMBLY CHAPERONE 3"/>
    <property type="match status" value="1"/>
</dbReference>
<dbReference type="InterPro" id="IPR053720">
    <property type="entry name" value="Psm_Assembly_Chaperone"/>
</dbReference>
<reference evidence="1" key="2">
    <citation type="submission" date="2025-08" db="UniProtKB">
        <authorList>
            <consortium name="Ensembl"/>
        </authorList>
    </citation>
    <scope>IDENTIFICATION</scope>
</reference>
<organism evidence="1 2">
    <name type="scientific">Oncorhynchus tshawytscha</name>
    <name type="common">Chinook salmon</name>
    <name type="synonym">Salmo tshawytscha</name>
    <dbReference type="NCBI Taxonomy" id="74940"/>
    <lineage>
        <taxon>Eukaryota</taxon>
        <taxon>Metazoa</taxon>
        <taxon>Chordata</taxon>
        <taxon>Craniata</taxon>
        <taxon>Vertebrata</taxon>
        <taxon>Euteleostomi</taxon>
        <taxon>Actinopterygii</taxon>
        <taxon>Neopterygii</taxon>
        <taxon>Teleostei</taxon>
        <taxon>Protacanthopterygii</taxon>
        <taxon>Salmoniformes</taxon>
        <taxon>Salmonidae</taxon>
        <taxon>Salmoninae</taxon>
        <taxon>Oncorhynchus</taxon>
    </lineage>
</organism>
<dbReference type="Ensembl" id="ENSOTST00005163013.1">
    <property type="protein sequence ID" value="ENSOTSP00005109371.1"/>
    <property type="gene ID" value="ENSOTSG00005068426.1"/>
</dbReference>
<dbReference type="GO" id="GO:0043248">
    <property type="term" value="P:proteasome assembly"/>
    <property type="evidence" value="ECO:0007669"/>
    <property type="project" value="InterPro"/>
</dbReference>